<protein>
    <recommendedName>
        <fullName evidence="4">Heavy-metal-associated domain-containing protein</fullName>
    </recommendedName>
</protein>
<evidence type="ECO:0000313" key="3">
    <source>
        <dbReference type="Proteomes" id="UP000218784"/>
    </source>
</evidence>
<evidence type="ECO:0000313" key="2">
    <source>
        <dbReference type="EMBL" id="PCG08785.1"/>
    </source>
</evidence>
<sequence length="411" mass="43000">MRVRLPVALASAVAVAALGAVAVVAQIDGADRGVAAVDSSNDFEVAGITVDTSGPNAEAARLAGWREAQRKAFVQLSQRLGAGGGGAADGTLDSIVSAIVVDREQIGPNRYIARLGVLFDRARTSALLGVSAFVSRSPPFVVVPVQWSTGVGTTFEQRTVWQEAWARFRTGGSTIDYIRPAGTGPDPLLLDVGQTQRPDRAWWRAVIDQYGGSDVLIPTVRLYRQWPGGPVVGVFEARYGPDNRLLRTFTLRVGKAAGLPALLDEGVRRMDAAYQEGLRGGYLRADSGLNPIMPVATPTPGQTVDDLLDTLAPTTPSTTITVQFDTPDAGAVTGGEAAMRGVPGVASASTTSLALGGVSLMTVGYAGTPDAFRAALEARGWQVFGNGTTIRIRRAPQLLPPDVRALGSPTG</sequence>
<organism evidence="2 3">
    <name type="scientific">Sphingomonas ginsenosidimutans</name>
    <dbReference type="NCBI Taxonomy" id="862134"/>
    <lineage>
        <taxon>Bacteria</taxon>
        <taxon>Pseudomonadati</taxon>
        <taxon>Pseudomonadota</taxon>
        <taxon>Alphaproteobacteria</taxon>
        <taxon>Sphingomonadales</taxon>
        <taxon>Sphingomonadaceae</taxon>
        <taxon>Sphingomonas</taxon>
    </lineage>
</organism>
<dbReference type="RefSeq" id="WP_096612592.1">
    <property type="nucleotide sequence ID" value="NZ_NWVD01000004.1"/>
</dbReference>
<proteinExistence type="predicted"/>
<name>A0A2A4HYM2_9SPHN</name>
<dbReference type="EMBL" id="NWVD01000004">
    <property type="protein sequence ID" value="PCG08785.1"/>
    <property type="molecule type" value="Genomic_DNA"/>
</dbReference>
<feature type="signal peptide" evidence="1">
    <location>
        <begin position="1"/>
        <end position="25"/>
    </location>
</feature>
<evidence type="ECO:0008006" key="4">
    <source>
        <dbReference type="Google" id="ProtNLM"/>
    </source>
</evidence>
<accession>A0A2A4HYM2</accession>
<comment type="caution">
    <text evidence="2">The sequence shown here is derived from an EMBL/GenBank/DDBJ whole genome shotgun (WGS) entry which is preliminary data.</text>
</comment>
<feature type="chain" id="PRO_5012539822" description="Heavy-metal-associated domain-containing protein" evidence="1">
    <location>
        <begin position="26"/>
        <end position="411"/>
    </location>
</feature>
<dbReference type="Proteomes" id="UP000218784">
    <property type="component" value="Unassembled WGS sequence"/>
</dbReference>
<keyword evidence="1" id="KW-0732">Signal</keyword>
<reference evidence="2 3" key="1">
    <citation type="submission" date="2017-09" db="EMBL/GenBank/DDBJ databases">
        <title>Sphingomonas ginsenosidimutans KACC 14949, whole genome shotgun sequence.</title>
        <authorList>
            <person name="Feng G."/>
            <person name="Zhu H."/>
        </authorList>
    </citation>
    <scope>NUCLEOTIDE SEQUENCE [LARGE SCALE GENOMIC DNA]</scope>
    <source>
        <strain evidence="2 3">KACC 14949</strain>
    </source>
</reference>
<dbReference type="AlphaFoldDB" id="A0A2A4HYM2"/>
<evidence type="ECO:0000256" key="1">
    <source>
        <dbReference type="SAM" id="SignalP"/>
    </source>
</evidence>
<keyword evidence="3" id="KW-1185">Reference proteome</keyword>
<gene>
    <name evidence="2" type="ORF">COA17_11620</name>
</gene>